<feature type="transmembrane region" description="Helical" evidence="8">
    <location>
        <begin position="205"/>
        <end position="222"/>
    </location>
</feature>
<dbReference type="InterPro" id="IPR036259">
    <property type="entry name" value="MFS_trans_sf"/>
</dbReference>
<evidence type="ECO:0000256" key="2">
    <source>
        <dbReference type="ARBA" id="ARBA00022448"/>
    </source>
</evidence>
<dbReference type="SUPFAM" id="SSF103473">
    <property type="entry name" value="MFS general substrate transporter"/>
    <property type="match status" value="1"/>
</dbReference>
<evidence type="ECO:0000256" key="6">
    <source>
        <dbReference type="ARBA" id="ARBA00023136"/>
    </source>
</evidence>
<organism evidence="10 11">
    <name type="scientific">Streptomyces gamaensis</name>
    <dbReference type="NCBI Taxonomy" id="1763542"/>
    <lineage>
        <taxon>Bacteria</taxon>
        <taxon>Bacillati</taxon>
        <taxon>Actinomycetota</taxon>
        <taxon>Actinomycetes</taxon>
        <taxon>Kitasatosporales</taxon>
        <taxon>Streptomycetaceae</taxon>
        <taxon>Streptomyces</taxon>
    </lineage>
</organism>
<dbReference type="PANTHER" id="PTHR42718">
    <property type="entry name" value="MAJOR FACILITATOR SUPERFAMILY MULTIDRUG TRANSPORTER MFSC"/>
    <property type="match status" value="1"/>
</dbReference>
<comment type="caution">
    <text evidence="10">The sequence shown here is derived from an EMBL/GenBank/DDBJ whole genome shotgun (WGS) entry which is preliminary data.</text>
</comment>
<protein>
    <submittedName>
        <fullName evidence="10">MFS transporter</fullName>
    </submittedName>
</protein>
<feature type="transmembrane region" description="Helical" evidence="8">
    <location>
        <begin position="362"/>
        <end position="389"/>
    </location>
</feature>
<sequence>MTSPTATPAPSRLRWLQLAILCVSVLLIGMDATILNAALPALVRDLGADATQQLWIVDAYALVLSGLLVTAGALGDRWGRKKLLLTGFALFGLASALVVVADGPAALIAVRALLGVGGAAIMPSTLSMIRTAFTDTRERTVAVGIWSAMAAGGMAAGPLVGGLLMEHFDWHAAFLVNVPVVLIALIAGALWLTESTGRAHAGLDAPSVALSMAGVIALVFGVKQIGKAGIGAPSTLLALAAGAALLTWFARRQLRLDEPLLDVRLFTNRTFSAAAVAILLTMATEAIVLFLLTQHFQMAQGLSAFDAGVRLLPMTLALLAAAPAASALIHRLGMRTVIVGALATVALGALLLGLLVDRGYVPVAGALVLLGAGGGAMFTASSVTLMAAVRPEQAGGAAAVDEMSFELGGALGIAVLGSLAAALFRGAVTTDSHGLPAHAAEAARESLAGALSAAERLPQDGAHLAQAAKTAFTDSFATTSLVSAGVMAAVTVLAALLVPRAFTPANHSG</sequence>
<dbReference type="InterPro" id="IPR011701">
    <property type="entry name" value="MFS"/>
</dbReference>
<feature type="transmembrane region" description="Helical" evidence="8">
    <location>
        <begin position="107"/>
        <end position="129"/>
    </location>
</feature>
<proteinExistence type="predicted"/>
<keyword evidence="11" id="KW-1185">Reference proteome</keyword>
<evidence type="ECO:0000256" key="4">
    <source>
        <dbReference type="ARBA" id="ARBA00022692"/>
    </source>
</evidence>
<evidence type="ECO:0000313" key="10">
    <source>
        <dbReference type="EMBL" id="MFC5722358.1"/>
    </source>
</evidence>
<evidence type="ECO:0000256" key="5">
    <source>
        <dbReference type="ARBA" id="ARBA00022989"/>
    </source>
</evidence>
<evidence type="ECO:0000256" key="3">
    <source>
        <dbReference type="ARBA" id="ARBA00022475"/>
    </source>
</evidence>
<keyword evidence="7" id="KW-0046">Antibiotic resistance</keyword>
<evidence type="ECO:0000256" key="1">
    <source>
        <dbReference type="ARBA" id="ARBA00004651"/>
    </source>
</evidence>
<feature type="transmembrane region" description="Helical" evidence="8">
    <location>
        <begin position="83"/>
        <end position="101"/>
    </location>
</feature>
<dbReference type="PRINTS" id="PR01036">
    <property type="entry name" value="TCRTETB"/>
</dbReference>
<dbReference type="Pfam" id="PF07690">
    <property type="entry name" value="MFS_1"/>
    <property type="match status" value="1"/>
</dbReference>
<dbReference type="PROSITE" id="PS50850">
    <property type="entry name" value="MFS"/>
    <property type="match status" value="1"/>
</dbReference>
<keyword evidence="3" id="KW-1003">Cell membrane</keyword>
<dbReference type="Gene3D" id="1.20.1250.20">
    <property type="entry name" value="MFS general substrate transporter like domains"/>
    <property type="match status" value="1"/>
</dbReference>
<evidence type="ECO:0000313" key="11">
    <source>
        <dbReference type="Proteomes" id="UP001596083"/>
    </source>
</evidence>
<comment type="subcellular location">
    <subcellularLocation>
        <location evidence="1">Cell membrane</location>
        <topology evidence="1">Multi-pass membrane protein</topology>
    </subcellularLocation>
</comment>
<feature type="transmembrane region" description="Helical" evidence="8">
    <location>
        <begin position="336"/>
        <end position="356"/>
    </location>
</feature>
<keyword evidence="2" id="KW-0813">Transport</keyword>
<evidence type="ECO:0000256" key="8">
    <source>
        <dbReference type="SAM" id="Phobius"/>
    </source>
</evidence>
<keyword evidence="6 8" id="KW-0472">Membrane</keyword>
<keyword evidence="5 8" id="KW-1133">Transmembrane helix</keyword>
<name>A0ABW0Z5K8_9ACTN</name>
<feature type="transmembrane region" description="Helical" evidence="8">
    <location>
        <begin position="311"/>
        <end position="329"/>
    </location>
</feature>
<dbReference type="PANTHER" id="PTHR42718:SF47">
    <property type="entry name" value="METHYL VIOLOGEN RESISTANCE PROTEIN SMVA"/>
    <property type="match status" value="1"/>
</dbReference>
<feature type="transmembrane region" description="Helical" evidence="8">
    <location>
        <begin position="170"/>
        <end position="193"/>
    </location>
</feature>
<dbReference type="InterPro" id="IPR020846">
    <property type="entry name" value="MFS_dom"/>
</dbReference>
<dbReference type="EMBL" id="JBHSPB010000011">
    <property type="protein sequence ID" value="MFC5722358.1"/>
    <property type="molecule type" value="Genomic_DNA"/>
</dbReference>
<feature type="transmembrane region" description="Helical" evidence="8">
    <location>
        <begin position="53"/>
        <end position="74"/>
    </location>
</feature>
<feature type="transmembrane region" description="Helical" evidence="8">
    <location>
        <begin position="476"/>
        <end position="498"/>
    </location>
</feature>
<feature type="transmembrane region" description="Helical" evidence="8">
    <location>
        <begin position="410"/>
        <end position="428"/>
    </location>
</feature>
<feature type="transmembrane region" description="Helical" evidence="8">
    <location>
        <begin position="271"/>
        <end position="291"/>
    </location>
</feature>
<feature type="domain" description="Major facilitator superfamily (MFS) profile" evidence="9">
    <location>
        <begin position="17"/>
        <end position="502"/>
    </location>
</feature>
<dbReference type="RefSeq" id="WP_390317751.1">
    <property type="nucleotide sequence ID" value="NZ_JBHSPB010000011.1"/>
</dbReference>
<dbReference type="Proteomes" id="UP001596083">
    <property type="component" value="Unassembled WGS sequence"/>
</dbReference>
<dbReference type="CDD" id="cd17321">
    <property type="entry name" value="MFS_MMR_MDR_like"/>
    <property type="match status" value="1"/>
</dbReference>
<gene>
    <name evidence="10" type="ORF">ACFP1Z_19515</name>
</gene>
<dbReference type="Gene3D" id="1.20.1720.10">
    <property type="entry name" value="Multidrug resistance protein D"/>
    <property type="match status" value="1"/>
</dbReference>
<keyword evidence="4 8" id="KW-0812">Transmembrane</keyword>
<reference evidence="11" key="1">
    <citation type="journal article" date="2019" name="Int. J. Syst. Evol. Microbiol.">
        <title>The Global Catalogue of Microorganisms (GCM) 10K type strain sequencing project: providing services to taxonomists for standard genome sequencing and annotation.</title>
        <authorList>
            <consortium name="The Broad Institute Genomics Platform"/>
            <consortium name="The Broad Institute Genome Sequencing Center for Infectious Disease"/>
            <person name="Wu L."/>
            <person name="Ma J."/>
        </authorList>
    </citation>
    <scope>NUCLEOTIDE SEQUENCE [LARGE SCALE GENOMIC DNA]</scope>
    <source>
        <strain evidence="11">CGMCC 4.7304</strain>
    </source>
</reference>
<feature type="transmembrane region" description="Helical" evidence="8">
    <location>
        <begin position="228"/>
        <end position="250"/>
    </location>
</feature>
<feature type="transmembrane region" description="Helical" evidence="8">
    <location>
        <begin position="141"/>
        <end position="164"/>
    </location>
</feature>
<evidence type="ECO:0000256" key="7">
    <source>
        <dbReference type="ARBA" id="ARBA00023251"/>
    </source>
</evidence>
<evidence type="ECO:0000259" key="9">
    <source>
        <dbReference type="PROSITE" id="PS50850"/>
    </source>
</evidence>
<accession>A0ABW0Z5K8</accession>